<proteinExistence type="predicted"/>
<evidence type="ECO:0000313" key="1">
    <source>
        <dbReference type="EMBL" id="MBX44853.1"/>
    </source>
</evidence>
<dbReference type="AlphaFoldDB" id="A0A2P2NQU6"/>
<protein>
    <submittedName>
        <fullName evidence="1">Uncharacterized protein</fullName>
    </submittedName>
</protein>
<sequence>MRQFKNNRTYSYLFAKRNMNCEYVLQNHEGNERNVG</sequence>
<organism evidence="1">
    <name type="scientific">Rhizophora mucronata</name>
    <name type="common">Asiatic mangrove</name>
    <dbReference type="NCBI Taxonomy" id="61149"/>
    <lineage>
        <taxon>Eukaryota</taxon>
        <taxon>Viridiplantae</taxon>
        <taxon>Streptophyta</taxon>
        <taxon>Embryophyta</taxon>
        <taxon>Tracheophyta</taxon>
        <taxon>Spermatophyta</taxon>
        <taxon>Magnoliopsida</taxon>
        <taxon>eudicotyledons</taxon>
        <taxon>Gunneridae</taxon>
        <taxon>Pentapetalae</taxon>
        <taxon>rosids</taxon>
        <taxon>fabids</taxon>
        <taxon>Malpighiales</taxon>
        <taxon>Rhizophoraceae</taxon>
        <taxon>Rhizophora</taxon>
    </lineage>
</organism>
<accession>A0A2P2NQU6</accession>
<reference evidence="1" key="1">
    <citation type="submission" date="2018-02" db="EMBL/GenBank/DDBJ databases">
        <title>Rhizophora mucronata_Transcriptome.</title>
        <authorList>
            <person name="Meera S.P."/>
            <person name="Sreeshan A."/>
            <person name="Augustine A."/>
        </authorList>
    </citation>
    <scope>NUCLEOTIDE SEQUENCE</scope>
    <source>
        <tissue evidence="1">Leaf</tissue>
    </source>
</reference>
<dbReference type="EMBL" id="GGEC01064369">
    <property type="protein sequence ID" value="MBX44853.1"/>
    <property type="molecule type" value="Transcribed_RNA"/>
</dbReference>
<name>A0A2P2NQU6_RHIMU</name>